<sequence length="174" mass="20083">MGEPMMNYLFDSIRRLDNRCSAISERIASFEMEVKASRDDILRMEEDRKSFQNAILDMMLGRQQENKLHTNVSMKYQVGSLCNENEKYSLKNEGGVADDIVNIETTAYKSQRYSPLNPSKETNITSTPSKVGFTNYDKREKLMVKPSSFDIDMNKRIWGDNLENQAIISGNFRL</sequence>
<gene>
    <name evidence="2" type="ORF">TorRG33x02_062190</name>
</gene>
<organism evidence="2 3">
    <name type="scientific">Trema orientale</name>
    <name type="common">Charcoal tree</name>
    <name type="synonym">Celtis orientalis</name>
    <dbReference type="NCBI Taxonomy" id="63057"/>
    <lineage>
        <taxon>Eukaryota</taxon>
        <taxon>Viridiplantae</taxon>
        <taxon>Streptophyta</taxon>
        <taxon>Embryophyta</taxon>
        <taxon>Tracheophyta</taxon>
        <taxon>Spermatophyta</taxon>
        <taxon>Magnoliopsida</taxon>
        <taxon>eudicotyledons</taxon>
        <taxon>Gunneridae</taxon>
        <taxon>Pentapetalae</taxon>
        <taxon>rosids</taxon>
        <taxon>fabids</taxon>
        <taxon>Rosales</taxon>
        <taxon>Cannabaceae</taxon>
        <taxon>Trema</taxon>
    </lineage>
</organism>
<keyword evidence="1" id="KW-0175">Coiled coil</keyword>
<dbReference type="AlphaFoldDB" id="A0A2P5FJE7"/>
<feature type="coiled-coil region" evidence="1">
    <location>
        <begin position="13"/>
        <end position="47"/>
    </location>
</feature>
<evidence type="ECO:0000313" key="3">
    <source>
        <dbReference type="Proteomes" id="UP000237000"/>
    </source>
</evidence>
<reference evidence="3" key="1">
    <citation type="submission" date="2016-06" db="EMBL/GenBank/DDBJ databases">
        <title>Parallel loss of symbiosis genes in relatives of nitrogen-fixing non-legume Parasponia.</title>
        <authorList>
            <person name="Van Velzen R."/>
            <person name="Holmer R."/>
            <person name="Bu F."/>
            <person name="Rutten L."/>
            <person name="Van Zeijl A."/>
            <person name="Liu W."/>
            <person name="Santuari L."/>
            <person name="Cao Q."/>
            <person name="Sharma T."/>
            <person name="Shen D."/>
            <person name="Roswanjaya Y."/>
            <person name="Wardhani T."/>
            <person name="Kalhor M.S."/>
            <person name="Jansen J."/>
            <person name="Van den Hoogen J."/>
            <person name="Gungor B."/>
            <person name="Hartog M."/>
            <person name="Hontelez J."/>
            <person name="Verver J."/>
            <person name="Yang W.-C."/>
            <person name="Schijlen E."/>
            <person name="Repin R."/>
            <person name="Schilthuizen M."/>
            <person name="Schranz E."/>
            <person name="Heidstra R."/>
            <person name="Miyata K."/>
            <person name="Fedorova E."/>
            <person name="Kohlen W."/>
            <person name="Bisseling T."/>
            <person name="Smit S."/>
            <person name="Geurts R."/>
        </authorList>
    </citation>
    <scope>NUCLEOTIDE SEQUENCE [LARGE SCALE GENOMIC DNA]</scope>
    <source>
        <strain evidence="3">cv. RG33-2</strain>
    </source>
</reference>
<name>A0A2P5FJE7_TREOI</name>
<dbReference type="Proteomes" id="UP000237000">
    <property type="component" value="Unassembled WGS sequence"/>
</dbReference>
<dbReference type="EMBL" id="JXTC01000028">
    <property type="protein sequence ID" value="PON97904.1"/>
    <property type="molecule type" value="Genomic_DNA"/>
</dbReference>
<evidence type="ECO:0000256" key="1">
    <source>
        <dbReference type="SAM" id="Coils"/>
    </source>
</evidence>
<accession>A0A2P5FJE7</accession>
<protein>
    <submittedName>
        <fullName evidence="2">Uncharacterized protein</fullName>
    </submittedName>
</protein>
<dbReference type="InParanoid" id="A0A2P5FJE7"/>
<proteinExistence type="predicted"/>
<evidence type="ECO:0000313" key="2">
    <source>
        <dbReference type="EMBL" id="PON97904.1"/>
    </source>
</evidence>
<keyword evidence="3" id="KW-1185">Reference proteome</keyword>
<comment type="caution">
    <text evidence="2">The sequence shown here is derived from an EMBL/GenBank/DDBJ whole genome shotgun (WGS) entry which is preliminary data.</text>
</comment>